<gene>
    <name evidence="4" type="ORF">PBLR_14118</name>
</gene>
<feature type="transmembrane region" description="Helical" evidence="1">
    <location>
        <begin position="57"/>
        <end position="76"/>
    </location>
</feature>
<dbReference type="Gene3D" id="2.60.40.1630">
    <property type="entry name" value="bacillus anthracis domain"/>
    <property type="match status" value="1"/>
</dbReference>
<dbReference type="Pfam" id="PF18705">
    <property type="entry name" value="DUF5643"/>
    <property type="match status" value="1"/>
</dbReference>
<feature type="domain" description="DUF5643" evidence="3">
    <location>
        <begin position="245"/>
        <end position="371"/>
    </location>
</feature>
<dbReference type="Pfam" id="PF13786">
    <property type="entry name" value="DUF4179"/>
    <property type="match status" value="1"/>
</dbReference>
<evidence type="ECO:0000313" key="5">
    <source>
        <dbReference type="Proteomes" id="UP000304148"/>
    </source>
</evidence>
<keyword evidence="1" id="KW-1133">Transmembrane helix</keyword>
<dbReference type="InterPro" id="IPR025436">
    <property type="entry name" value="DUF4179"/>
</dbReference>
<evidence type="ECO:0000259" key="3">
    <source>
        <dbReference type="Pfam" id="PF18705"/>
    </source>
</evidence>
<name>A0A383RHE8_PAEAL</name>
<dbReference type="RefSeq" id="WP_138187549.1">
    <property type="nucleotide sequence ID" value="NZ_LS992241.1"/>
</dbReference>
<dbReference type="EMBL" id="LS992241">
    <property type="protein sequence ID" value="SYX85696.1"/>
    <property type="molecule type" value="Genomic_DNA"/>
</dbReference>
<evidence type="ECO:0000313" key="4">
    <source>
        <dbReference type="EMBL" id="SYX85696.1"/>
    </source>
</evidence>
<sequence length="471" mass="52386">MDSNTNIDEQIRTHLTGNLSSEIPELVKSRLEQTLQLLETEPMPMQHRTHSRHRKSWFVAAAVVLAIGGTLASGFISPAMAETLRKVPFIGQIFEALGDNALQDANRKGLSLPVNLSATDQGITLTITEMLYDGVEIKLGIQETSTSKLPIILDRSNRYEIVKSRTQEDPAHALDIWYHAWSNVRSETSTQNIGILSFESMLGTEPDRDATISKEFPLPISIKKVGDVEGNWKFEIPIKWNASLTKKISINKTNKAPDGIGSITLQSVVTSPLGTEIRFKTAEAYPSTSSSWSGFNSDYMVVDENGYIISSAGGSGGPGNQMQTNIAEMIHTKKYDPIPERSKTLIFKPYKSGRRYGDAAITLNPNALPLTLQQGEVGSVTVNSMAFEEDRVIIQYDVNGNDPVGQKLAMEFIQDGKRVFSDNSKLLRVNNSVYSYVGEYPFQKDRPIKLYSSKLHKATFYKELEFQVPLR</sequence>
<feature type="domain" description="DUF4179" evidence="2">
    <location>
        <begin position="50"/>
        <end position="140"/>
    </location>
</feature>
<dbReference type="InterPro" id="IPR040680">
    <property type="entry name" value="DUF5643"/>
</dbReference>
<evidence type="ECO:0000256" key="1">
    <source>
        <dbReference type="SAM" id="Phobius"/>
    </source>
</evidence>
<reference evidence="5" key="1">
    <citation type="submission" date="2018-08" db="EMBL/GenBank/DDBJ databases">
        <authorList>
            <person name="Chevrot R."/>
        </authorList>
    </citation>
    <scope>NUCLEOTIDE SEQUENCE [LARGE SCALE GENOMIC DNA]</scope>
</reference>
<organism evidence="4 5">
    <name type="scientific">Paenibacillus alvei</name>
    <name type="common">Bacillus alvei</name>
    <dbReference type="NCBI Taxonomy" id="44250"/>
    <lineage>
        <taxon>Bacteria</taxon>
        <taxon>Bacillati</taxon>
        <taxon>Bacillota</taxon>
        <taxon>Bacilli</taxon>
        <taxon>Bacillales</taxon>
        <taxon>Paenibacillaceae</taxon>
        <taxon>Paenibacillus</taxon>
    </lineage>
</organism>
<evidence type="ECO:0008006" key="6">
    <source>
        <dbReference type="Google" id="ProtNLM"/>
    </source>
</evidence>
<dbReference type="Proteomes" id="UP000304148">
    <property type="component" value="Chromosome"/>
</dbReference>
<dbReference type="Gene3D" id="2.60.40.1640">
    <property type="entry name" value="Conserved domain protein"/>
    <property type="match status" value="1"/>
</dbReference>
<proteinExistence type="predicted"/>
<protein>
    <recommendedName>
        <fullName evidence="6">DUF4179 domain-containing protein</fullName>
    </recommendedName>
</protein>
<evidence type="ECO:0000259" key="2">
    <source>
        <dbReference type="Pfam" id="PF13786"/>
    </source>
</evidence>
<dbReference type="AlphaFoldDB" id="A0A383RHE8"/>
<keyword evidence="1" id="KW-0812">Transmembrane</keyword>
<keyword evidence="1" id="KW-0472">Membrane</keyword>
<accession>A0A383RHE8</accession>